<proteinExistence type="predicted"/>
<name>A0A2M7UZT8_9BACT</name>
<organism evidence="1 2">
    <name type="scientific">Candidatus Nealsonbacteria bacterium CG_4_10_14_0_2_um_filter_37_10</name>
    <dbReference type="NCBI Taxonomy" id="1974679"/>
    <lineage>
        <taxon>Bacteria</taxon>
        <taxon>Candidatus Nealsoniibacteriota</taxon>
    </lineage>
</organism>
<sequence>ILRELNEDPDDIEDIYFTGAIDDPNKTDFFFEYKDKEGRWHNYTPDFLIRKKNGKMLIVEIKGEPFKDKQKEKEMRRVENLNLERLKYEILETSRDELGFNETEKVKKWIYK</sequence>
<feature type="non-terminal residue" evidence="1">
    <location>
        <position position="1"/>
    </location>
</feature>
<dbReference type="Gene3D" id="3.40.91.30">
    <property type="match status" value="1"/>
</dbReference>
<accession>A0A2M7UZT8</accession>
<protein>
    <recommendedName>
        <fullName evidence="3">Type III restriction endonuclease subunit R</fullName>
    </recommendedName>
</protein>
<dbReference type="AlphaFoldDB" id="A0A2M7UZT8"/>
<evidence type="ECO:0000313" key="1">
    <source>
        <dbReference type="EMBL" id="PIZ89484.1"/>
    </source>
</evidence>
<evidence type="ECO:0000313" key="2">
    <source>
        <dbReference type="Proteomes" id="UP000231538"/>
    </source>
</evidence>
<dbReference type="Proteomes" id="UP000231538">
    <property type="component" value="Unassembled WGS sequence"/>
</dbReference>
<evidence type="ECO:0008006" key="3">
    <source>
        <dbReference type="Google" id="ProtNLM"/>
    </source>
</evidence>
<dbReference type="EMBL" id="PFPC01000039">
    <property type="protein sequence ID" value="PIZ89484.1"/>
    <property type="molecule type" value="Genomic_DNA"/>
</dbReference>
<gene>
    <name evidence="1" type="ORF">COX89_01335</name>
</gene>
<comment type="caution">
    <text evidence="1">The sequence shown here is derived from an EMBL/GenBank/DDBJ whole genome shotgun (WGS) entry which is preliminary data.</text>
</comment>
<reference evidence="2" key="1">
    <citation type="submission" date="2017-09" db="EMBL/GenBank/DDBJ databases">
        <title>Depth-based differentiation of microbial function through sediment-hosted aquifers and enrichment of novel symbionts in the deep terrestrial subsurface.</title>
        <authorList>
            <person name="Probst A.J."/>
            <person name="Ladd B."/>
            <person name="Jarett J.K."/>
            <person name="Geller-Mcgrath D.E."/>
            <person name="Sieber C.M.K."/>
            <person name="Emerson J.B."/>
            <person name="Anantharaman K."/>
            <person name="Thomas B.C."/>
            <person name="Malmstrom R."/>
            <person name="Stieglmeier M."/>
            <person name="Klingl A."/>
            <person name="Woyke T."/>
            <person name="Ryan C.M."/>
            <person name="Banfield J.F."/>
        </authorList>
    </citation>
    <scope>NUCLEOTIDE SEQUENCE [LARGE SCALE GENOMIC DNA]</scope>
</reference>